<evidence type="ECO:0000313" key="3">
    <source>
        <dbReference type="EMBL" id="PIW97226.1"/>
    </source>
</evidence>
<dbReference type="Gene3D" id="2.60.40.1170">
    <property type="entry name" value="Mu homology domain, subdomain B"/>
    <property type="match status" value="1"/>
</dbReference>
<evidence type="ECO:0000259" key="2">
    <source>
        <dbReference type="Pfam" id="PF01345"/>
    </source>
</evidence>
<protein>
    <recommendedName>
        <fullName evidence="2">DUF11 domain-containing protein</fullName>
    </recommendedName>
</protein>
<accession>A0A2M7IPE2</accession>
<evidence type="ECO:0000256" key="1">
    <source>
        <dbReference type="SAM" id="MobiDB-lite"/>
    </source>
</evidence>
<feature type="region of interest" description="Disordered" evidence="1">
    <location>
        <begin position="185"/>
        <end position="206"/>
    </location>
</feature>
<dbReference type="Proteomes" id="UP000230837">
    <property type="component" value="Unassembled WGS sequence"/>
</dbReference>
<dbReference type="InterPro" id="IPR001434">
    <property type="entry name" value="OmcB-like_DUF11"/>
</dbReference>
<name>A0A2M7IPE2_9BACT</name>
<reference evidence="4" key="1">
    <citation type="submission" date="2017-09" db="EMBL/GenBank/DDBJ databases">
        <title>Depth-based differentiation of microbial function through sediment-hosted aquifers and enrichment of novel symbionts in the deep terrestrial subsurface.</title>
        <authorList>
            <person name="Probst A.J."/>
            <person name="Ladd B."/>
            <person name="Jarett J.K."/>
            <person name="Geller-Mcgrath D.E."/>
            <person name="Sieber C.M.K."/>
            <person name="Emerson J.B."/>
            <person name="Anantharaman K."/>
            <person name="Thomas B.C."/>
            <person name="Malmstrom R."/>
            <person name="Stieglmeier M."/>
            <person name="Klingl A."/>
            <person name="Woyke T."/>
            <person name="Ryan C.M."/>
            <person name="Banfield J.F."/>
        </authorList>
    </citation>
    <scope>NUCLEOTIDE SEQUENCE [LARGE SCALE GENOMIC DNA]</scope>
</reference>
<feature type="domain" description="DUF11" evidence="2">
    <location>
        <begin position="67"/>
        <end position="147"/>
    </location>
</feature>
<dbReference type="InterPro" id="IPR036168">
    <property type="entry name" value="AP2_Mu_C_sf"/>
</dbReference>
<sequence length="206" mass="21920">DISPNNQEQTPSLIVTANAYARRVSEVDATEQLVGTAKMEAKFASIVSLNSKVTHASGIFTDSGPIPPQADTKTTYTLTLTAGAGGNNVSGVEVTTSLPQYVDWENKTVGDGTIIFNPVSKELNWTVGEIEAKKQKQISFQVTLLPSQNQIGITPALLGTQRLRGTDLFTGTVIRAEAVPLSAELPTDSGYEKDNGKIAPVSNSRN</sequence>
<organism evidence="3 4">
    <name type="scientific">Candidatus Kaiserbacteria bacterium CG_4_8_14_3_um_filter_38_9</name>
    <dbReference type="NCBI Taxonomy" id="1974599"/>
    <lineage>
        <taxon>Bacteria</taxon>
        <taxon>Candidatus Kaiseribacteriota</taxon>
    </lineage>
</organism>
<dbReference type="Pfam" id="PF01345">
    <property type="entry name" value="DUF11"/>
    <property type="match status" value="1"/>
</dbReference>
<dbReference type="SUPFAM" id="SSF49447">
    <property type="entry name" value="Second domain of Mu2 adaptin subunit (ap50) of ap2 adaptor"/>
    <property type="match status" value="1"/>
</dbReference>
<dbReference type="EMBL" id="PFHR01000045">
    <property type="protein sequence ID" value="PIW97226.1"/>
    <property type="molecule type" value="Genomic_DNA"/>
</dbReference>
<feature type="non-terminal residue" evidence="3">
    <location>
        <position position="1"/>
    </location>
</feature>
<proteinExistence type="predicted"/>
<evidence type="ECO:0000313" key="4">
    <source>
        <dbReference type="Proteomes" id="UP000230837"/>
    </source>
</evidence>
<comment type="caution">
    <text evidence="3">The sequence shown here is derived from an EMBL/GenBank/DDBJ whole genome shotgun (WGS) entry which is preliminary data.</text>
</comment>
<dbReference type="AlphaFoldDB" id="A0A2M7IPE2"/>
<gene>
    <name evidence="3" type="ORF">COZ82_00730</name>
</gene>